<reference evidence="2" key="1">
    <citation type="submission" date="2022-01" db="EMBL/GenBank/DDBJ databases">
        <title>Gillisia lutea sp. nov., isolated from marine plastic residues from the Malvarosa beach (Valencia, Spain).</title>
        <authorList>
            <person name="Vidal-Verdu A."/>
            <person name="Molina-Menor E."/>
            <person name="Satari L."/>
            <person name="Pascual J."/>
            <person name="Pereto J."/>
            <person name="Porcar M."/>
        </authorList>
    </citation>
    <scope>NUCLEOTIDE SEQUENCE</scope>
    <source>
        <strain evidence="2">M10.2A</strain>
    </source>
</reference>
<dbReference type="Pfam" id="PF00534">
    <property type="entry name" value="Glycos_transf_1"/>
    <property type="match status" value="1"/>
</dbReference>
<name>A0ABS9EL03_9FLAO</name>
<evidence type="ECO:0000313" key="2">
    <source>
        <dbReference type="EMBL" id="MCF4102136.1"/>
    </source>
</evidence>
<organism evidence="2 3">
    <name type="scientific">Gillisia lutea</name>
    <dbReference type="NCBI Taxonomy" id="2909668"/>
    <lineage>
        <taxon>Bacteria</taxon>
        <taxon>Pseudomonadati</taxon>
        <taxon>Bacteroidota</taxon>
        <taxon>Flavobacteriia</taxon>
        <taxon>Flavobacteriales</taxon>
        <taxon>Flavobacteriaceae</taxon>
        <taxon>Gillisia</taxon>
    </lineage>
</organism>
<dbReference type="SUPFAM" id="SSF53756">
    <property type="entry name" value="UDP-Glycosyltransferase/glycogen phosphorylase"/>
    <property type="match status" value="1"/>
</dbReference>
<dbReference type="CDD" id="cd03801">
    <property type="entry name" value="GT4_PimA-like"/>
    <property type="match status" value="1"/>
</dbReference>
<dbReference type="InterPro" id="IPR001296">
    <property type="entry name" value="Glyco_trans_1"/>
</dbReference>
<proteinExistence type="predicted"/>
<dbReference type="RefSeq" id="WP_236134283.1">
    <property type="nucleotide sequence ID" value="NZ_JAKGTH010000009.1"/>
</dbReference>
<keyword evidence="3" id="KW-1185">Reference proteome</keyword>
<sequence length="368" mass="42507">MKFLVVTNAPLLKAENKFSAYAPYVKEMDIWFRNVDEVGIIAPKSYPQKIFSKDFQNQNIKFFSIPFFQLKGILNFLKSIFILPLIFFKGFRAFLWADHIHLRCPGNIGLIGSVIQIFFPNKPKTVKYAGNWDPHSKQPWSYKLQKWILNNTFLSRNIKVLVYGNWPKQSKNIIRFFTASFSKDAIVESDKDFRKPYKFIFVGSLTAGKRPLFAIRLMEILMRNNIPVTLELYGDGILREEILEYIQVNNLEPFVKMMGNKDLNELIEAYKSAHFLILASISEGWPKAIAEAMFYGCIPISTAVSCIPWMLDEGERGILIDADLESASRKIMNALEDKANLGVMSQRAQEWSASYTLERFESEIQKFL</sequence>
<feature type="domain" description="Glycosyl transferase family 1" evidence="1">
    <location>
        <begin position="191"/>
        <end position="351"/>
    </location>
</feature>
<dbReference type="PANTHER" id="PTHR12526:SF630">
    <property type="entry name" value="GLYCOSYLTRANSFERASE"/>
    <property type="match status" value="1"/>
</dbReference>
<protein>
    <submittedName>
        <fullName evidence="2">Glycosyltransferase family 4 protein</fullName>
    </submittedName>
</protein>
<evidence type="ECO:0000313" key="3">
    <source>
        <dbReference type="Proteomes" id="UP001179363"/>
    </source>
</evidence>
<dbReference type="Proteomes" id="UP001179363">
    <property type="component" value="Unassembled WGS sequence"/>
</dbReference>
<accession>A0ABS9EL03</accession>
<evidence type="ECO:0000259" key="1">
    <source>
        <dbReference type="Pfam" id="PF00534"/>
    </source>
</evidence>
<comment type="caution">
    <text evidence="2">The sequence shown here is derived from an EMBL/GenBank/DDBJ whole genome shotgun (WGS) entry which is preliminary data.</text>
</comment>
<dbReference type="PANTHER" id="PTHR12526">
    <property type="entry name" value="GLYCOSYLTRANSFERASE"/>
    <property type="match status" value="1"/>
</dbReference>
<dbReference type="Gene3D" id="3.40.50.2000">
    <property type="entry name" value="Glycogen Phosphorylase B"/>
    <property type="match status" value="2"/>
</dbReference>
<dbReference type="EMBL" id="JAKGTH010000009">
    <property type="protein sequence ID" value="MCF4102136.1"/>
    <property type="molecule type" value="Genomic_DNA"/>
</dbReference>
<gene>
    <name evidence="2" type="ORF">L1I30_10695</name>
</gene>